<evidence type="ECO:0000313" key="2">
    <source>
        <dbReference type="EnsemblMetazoa" id="GAUT027257-PA"/>
    </source>
</evidence>
<dbReference type="InterPro" id="IPR039353">
    <property type="entry name" value="TF_Adf1"/>
</dbReference>
<feature type="domain" description="MADF" evidence="1">
    <location>
        <begin position="156"/>
        <end position="248"/>
    </location>
</feature>
<keyword evidence="3" id="KW-1185">Reference proteome</keyword>
<evidence type="ECO:0000313" key="3">
    <source>
        <dbReference type="Proteomes" id="UP000078200"/>
    </source>
</evidence>
<dbReference type="VEuPathDB" id="VectorBase:GAUT027257"/>
<name>A0A1A9V675_GLOAU</name>
<dbReference type="GO" id="GO:0005667">
    <property type="term" value="C:transcription regulator complex"/>
    <property type="evidence" value="ECO:0007669"/>
    <property type="project" value="TreeGrafter"/>
</dbReference>
<dbReference type="Proteomes" id="UP000078200">
    <property type="component" value="Unassembled WGS sequence"/>
</dbReference>
<dbReference type="PROSITE" id="PS51029">
    <property type="entry name" value="MADF"/>
    <property type="match status" value="1"/>
</dbReference>
<dbReference type="AlphaFoldDB" id="A0A1A9V675"/>
<evidence type="ECO:0000259" key="1">
    <source>
        <dbReference type="PROSITE" id="PS51029"/>
    </source>
</evidence>
<dbReference type="GO" id="GO:0006357">
    <property type="term" value="P:regulation of transcription by RNA polymerase II"/>
    <property type="evidence" value="ECO:0007669"/>
    <property type="project" value="TreeGrafter"/>
</dbReference>
<dbReference type="PANTHER" id="PTHR12243:SF69">
    <property type="entry name" value="SI:CH73-59F11.3"/>
    <property type="match status" value="1"/>
</dbReference>
<proteinExistence type="predicted"/>
<reference evidence="2" key="1">
    <citation type="submission" date="2020-05" db="UniProtKB">
        <authorList>
            <consortium name="EnsemblMetazoa"/>
        </authorList>
    </citation>
    <scope>IDENTIFICATION</scope>
    <source>
        <strain evidence="2">TTRI</strain>
    </source>
</reference>
<accession>A0A1A9V675</accession>
<protein>
    <submittedName>
        <fullName evidence="2">MADF domain-containing protein</fullName>
    </submittedName>
</protein>
<sequence>MTIKSSPLSIVGQACTCIEDTEVANMDKDDVAQNRIQNYNTTVGSTQIYISYLDCHLFHDEYGLIVWLDYPTQYEQSVAEGEVKILVKEILETKPVFSPPSAEAEVGSNICVWELQGESIASTPAFKSSSISIHFIDSPCTTVNTSYLTVGEIGVDLINEFRTCPVLYDHNCAEFKDKMYKAHQGEEVPNKLGFAASILKDRRLQLRNRFIWEKRRLEHLRSEENPNTPIDSQWPLYKSLHFLSDHIRERLALP</sequence>
<dbReference type="Pfam" id="PF10545">
    <property type="entry name" value="MADF_DNA_bdg"/>
    <property type="match status" value="1"/>
</dbReference>
<dbReference type="InterPro" id="IPR006578">
    <property type="entry name" value="MADF-dom"/>
</dbReference>
<organism evidence="2 3">
    <name type="scientific">Glossina austeni</name>
    <name type="common">Savannah tsetse fly</name>
    <dbReference type="NCBI Taxonomy" id="7395"/>
    <lineage>
        <taxon>Eukaryota</taxon>
        <taxon>Metazoa</taxon>
        <taxon>Ecdysozoa</taxon>
        <taxon>Arthropoda</taxon>
        <taxon>Hexapoda</taxon>
        <taxon>Insecta</taxon>
        <taxon>Pterygota</taxon>
        <taxon>Neoptera</taxon>
        <taxon>Endopterygota</taxon>
        <taxon>Diptera</taxon>
        <taxon>Brachycera</taxon>
        <taxon>Muscomorpha</taxon>
        <taxon>Hippoboscoidea</taxon>
        <taxon>Glossinidae</taxon>
        <taxon>Glossina</taxon>
    </lineage>
</organism>
<dbReference type="PROSITE" id="PS51257">
    <property type="entry name" value="PROKAR_LIPOPROTEIN"/>
    <property type="match status" value="1"/>
</dbReference>
<dbReference type="EnsemblMetazoa" id="GAUT027257-RA">
    <property type="protein sequence ID" value="GAUT027257-PA"/>
    <property type="gene ID" value="GAUT027257"/>
</dbReference>
<dbReference type="SMART" id="SM00595">
    <property type="entry name" value="MADF"/>
    <property type="match status" value="1"/>
</dbReference>
<dbReference type="STRING" id="7395.A0A1A9V675"/>
<dbReference type="PANTHER" id="PTHR12243">
    <property type="entry name" value="MADF DOMAIN TRANSCRIPTION FACTOR"/>
    <property type="match status" value="1"/>
</dbReference>
<dbReference type="GO" id="GO:0005634">
    <property type="term" value="C:nucleus"/>
    <property type="evidence" value="ECO:0007669"/>
    <property type="project" value="TreeGrafter"/>
</dbReference>